<dbReference type="Pfam" id="PF17820">
    <property type="entry name" value="PDZ_6"/>
    <property type="match status" value="1"/>
</dbReference>
<dbReference type="EC" id="3.4.21.107" evidence="4"/>
<comment type="similarity">
    <text evidence="3">Belongs to the peptidase S1C family.</text>
</comment>
<organism evidence="18">
    <name type="scientific">Thermosulfurimonas dismutans</name>
    <dbReference type="NCBI Taxonomy" id="999894"/>
    <lineage>
        <taxon>Bacteria</taxon>
        <taxon>Pseudomonadati</taxon>
        <taxon>Thermodesulfobacteriota</taxon>
        <taxon>Thermodesulfobacteria</taxon>
        <taxon>Thermodesulfobacteriales</taxon>
        <taxon>Thermodesulfobacteriaceae</taxon>
        <taxon>Thermosulfurimonas</taxon>
    </lineage>
</organism>
<evidence type="ECO:0000256" key="2">
    <source>
        <dbReference type="ARBA" id="ARBA00004418"/>
    </source>
</evidence>
<dbReference type="NCBIfam" id="TIGR02037">
    <property type="entry name" value="degP_htrA_DO"/>
    <property type="match status" value="1"/>
</dbReference>
<dbReference type="PANTHER" id="PTHR22939:SF129">
    <property type="entry name" value="SERINE PROTEASE HTRA2, MITOCHONDRIAL"/>
    <property type="match status" value="1"/>
</dbReference>
<dbReference type="Pfam" id="PF13180">
    <property type="entry name" value="PDZ_2"/>
    <property type="match status" value="1"/>
</dbReference>
<protein>
    <recommendedName>
        <fullName evidence="5">Probable periplasmic serine endoprotease DegP-like</fullName>
        <ecNumber evidence="4">3.4.21.107</ecNumber>
    </recommendedName>
    <alternativeName>
        <fullName evidence="13">Protease Do</fullName>
    </alternativeName>
</protein>
<dbReference type="FunFam" id="2.40.10.10:FF:000001">
    <property type="entry name" value="Periplasmic serine protease DegS"/>
    <property type="match status" value="1"/>
</dbReference>
<dbReference type="InterPro" id="IPR011782">
    <property type="entry name" value="Pept_S1C_Do"/>
</dbReference>
<evidence type="ECO:0000256" key="10">
    <source>
        <dbReference type="ARBA" id="ARBA00022801"/>
    </source>
</evidence>
<keyword evidence="9" id="KW-0574">Periplasm</keyword>
<dbReference type="InterPro" id="IPR001940">
    <property type="entry name" value="Peptidase_S1C"/>
</dbReference>
<dbReference type="FunFam" id="2.40.10.120:FF:000007">
    <property type="entry name" value="Periplasmic serine endoprotease DegP-like"/>
    <property type="match status" value="1"/>
</dbReference>
<keyword evidence="7 16" id="KW-0732">Signal</keyword>
<keyword evidence="10" id="KW-0378">Hydrolase</keyword>
<feature type="binding site" evidence="15">
    <location>
        <begin position="243"/>
        <end position="245"/>
    </location>
    <ligand>
        <name>substrate</name>
    </ligand>
</feature>
<dbReference type="SUPFAM" id="SSF50156">
    <property type="entry name" value="PDZ domain-like"/>
    <property type="match status" value="2"/>
</dbReference>
<keyword evidence="6" id="KW-0645">Protease</keyword>
<comment type="subcellular location">
    <subcellularLocation>
        <location evidence="2">Periplasm</location>
    </subcellularLocation>
</comment>
<dbReference type="InterPro" id="IPR041489">
    <property type="entry name" value="PDZ_6"/>
</dbReference>
<evidence type="ECO:0000256" key="14">
    <source>
        <dbReference type="PIRSR" id="PIRSR611782-1"/>
    </source>
</evidence>
<dbReference type="PANTHER" id="PTHR22939">
    <property type="entry name" value="SERINE PROTEASE FAMILY S1C HTRA-RELATED"/>
    <property type="match status" value="1"/>
</dbReference>
<feature type="domain" description="PDZ" evidence="17">
    <location>
        <begin position="415"/>
        <end position="467"/>
    </location>
</feature>
<evidence type="ECO:0000256" key="1">
    <source>
        <dbReference type="ARBA" id="ARBA00001772"/>
    </source>
</evidence>
<dbReference type="Gene3D" id="2.30.42.10">
    <property type="match status" value="2"/>
</dbReference>
<comment type="caution">
    <text evidence="18">The sequence shown here is derived from an EMBL/GenBank/DDBJ whole genome shotgun (WGS) entry which is preliminary data.</text>
</comment>
<feature type="active site" description="Charge relay system" evidence="14">
    <location>
        <position position="245"/>
    </location>
</feature>
<dbReference type="Pfam" id="PF13365">
    <property type="entry name" value="Trypsin_2"/>
    <property type="match status" value="1"/>
</dbReference>
<dbReference type="Proteomes" id="UP000886043">
    <property type="component" value="Unassembled WGS sequence"/>
</dbReference>
<keyword evidence="8" id="KW-0677">Repeat</keyword>
<feature type="active site" description="Charge relay system" evidence="14">
    <location>
        <position position="171"/>
    </location>
</feature>
<name>A0A7C3GSE9_9BACT</name>
<evidence type="ECO:0000256" key="15">
    <source>
        <dbReference type="PIRSR" id="PIRSR611782-2"/>
    </source>
</evidence>
<keyword evidence="11" id="KW-0720">Serine protease</keyword>
<feature type="signal peptide" evidence="16">
    <location>
        <begin position="1"/>
        <end position="22"/>
    </location>
</feature>
<feature type="binding site" evidence="15">
    <location>
        <position position="82"/>
    </location>
    <ligand>
        <name>substrate</name>
    </ligand>
</feature>
<sequence length="500" mass="54092">MRIQIYALSLLFFFMLGLPASAAPGLWDSLFRVKRVEPGTKVQKKTLPPVSSRDLEIAEAVSRAFAAVVKRAAPAVVFIQVEKTVIRKEPLPFPFGPFPFDFFGDDFLHRFFPQVPRKFKERGAGSGFIVSADGIIFTNNHVVAGADKVIVQLADGRTYRGKVLGRDPQSDVAVLKINGKNLPTIPLGDSDKIQVGEWVIAIGNPFGLSHTVTVGIVSAKGRSGLGITDYEDFIQTDAAINPGNSGGPLINLRGQVVGMNTAILTRSGGYMGIGFAIPINIVKAVAEQLIKKGKVVRGWLGVVVQDLTPALAEEFGLKSTEGALVAQVMKGSPAAKGGLKRGDVIVSYNGKPVRNSSELRTFVGLTHPGTRVSIGVIREGHRITLEVTIGEFPRAEEVASAPAVEKFLDEMGFRVRELTPDLARELGYRVRKGVIISAVAPGSPAAMAGLRPGQLIEEVNRKPVKTLGEFYEALRPSLRSGRVLLLVRDQRFRRFVVLSR</sequence>
<evidence type="ECO:0000313" key="18">
    <source>
        <dbReference type="EMBL" id="HFC98580.1"/>
    </source>
</evidence>
<evidence type="ECO:0000256" key="9">
    <source>
        <dbReference type="ARBA" id="ARBA00022764"/>
    </source>
</evidence>
<evidence type="ECO:0000256" key="13">
    <source>
        <dbReference type="ARBA" id="ARBA00032850"/>
    </source>
</evidence>
<dbReference type="InterPro" id="IPR001478">
    <property type="entry name" value="PDZ"/>
</dbReference>
<evidence type="ECO:0000256" key="6">
    <source>
        <dbReference type="ARBA" id="ARBA00022670"/>
    </source>
</evidence>
<proteinExistence type="inferred from homology"/>
<dbReference type="InterPro" id="IPR009003">
    <property type="entry name" value="Peptidase_S1_PA"/>
</dbReference>
<evidence type="ECO:0000259" key="17">
    <source>
        <dbReference type="PROSITE" id="PS50106"/>
    </source>
</evidence>
<dbReference type="Gene3D" id="2.40.10.120">
    <property type="match status" value="1"/>
</dbReference>
<gene>
    <name evidence="18" type="ORF">ENJ40_09045</name>
</gene>
<dbReference type="GO" id="GO:0006508">
    <property type="term" value="P:proteolysis"/>
    <property type="evidence" value="ECO:0007669"/>
    <property type="project" value="UniProtKB-KW"/>
</dbReference>
<feature type="domain" description="PDZ" evidence="17">
    <location>
        <begin position="289"/>
        <end position="380"/>
    </location>
</feature>
<keyword evidence="12" id="KW-0346">Stress response</keyword>
<evidence type="ECO:0000256" key="7">
    <source>
        <dbReference type="ARBA" id="ARBA00022729"/>
    </source>
</evidence>
<dbReference type="SMART" id="SM00228">
    <property type="entry name" value="PDZ"/>
    <property type="match status" value="2"/>
</dbReference>
<evidence type="ECO:0000256" key="4">
    <source>
        <dbReference type="ARBA" id="ARBA00013035"/>
    </source>
</evidence>
<accession>A0A7C3GSE9</accession>
<dbReference type="SUPFAM" id="SSF50494">
    <property type="entry name" value="Trypsin-like serine proteases"/>
    <property type="match status" value="1"/>
</dbReference>
<dbReference type="GO" id="GO:0004252">
    <property type="term" value="F:serine-type endopeptidase activity"/>
    <property type="evidence" value="ECO:0007669"/>
    <property type="project" value="InterPro"/>
</dbReference>
<dbReference type="InterPro" id="IPR036034">
    <property type="entry name" value="PDZ_sf"/>
</dbReference>
<dbReference type="GO" id="GO:0042597">
    <property type="term" value="C:periplasmic space"/>
    <property type="evidence" value="ECO:0007669"/>
    <property type="project" value="UniProtKB-SubCell"/>
</dbReference>
<evidence type="ECO:0000256" key="11">
    <source>
        <dbReference type="ARBA" id="ARBA00022825"/>
    </source>
</evidence>
<dbReference type="EMBL" id="DRMH01000124">
    <property type="protein sequence ID" value="HFC98580.1"/>
    <property type="molecule type" value="Genomic_DNA"/>
</dbReference>
<feature type="chain" id="PRO_5028010496" description="Probable periplasmic serine endoprotease DegP-like" evidence="16">
    <location>
        <begin position="23"/>
        <end position="500"/>
    </location>
</feature>
<dbReference type="CDD" id="cd10839">
    <property type="entry name" value="cpPDZ1_DegP-like"/>
    <property type="match status" value="1"/>
</dbReference>
<feature type="active site" description="Charge relay system" evidence="14">
    <location>
        <position position="141"/>
    </location>
</feature>
<feature type="binding site" evidence="15">
    <location>
        <position position="171"/>
    </location>
    <ligand>
        <name>substrate</name>
    </ligand>
</feature>
<evidence type="ECO:0000256" key="12">
    <source>
        <dbReference type="ARBA" id="ARBA00023016"/>
    </source>
</evidence>
<feature type="binding site" evidence="15">
    <location>
        <position position="141"/>
    </location>
    <ligand>
        <name>substrate</name>
    </ligand>
</feature>
<reference evidence="18" key="1">
    <citation type="journal article" date="2020" name="mSystems">
        <title>Genome- and Community-Level Interaction Insights into Carbon Utilization and Element Cycling Functions of Hydrothermarchaeota in Hydrothermal Sediment.</title>
        <authorList>
            <person name="Zhou Z."/>
            <person name="Liu Y."/>
            <person name="Xu W."/>
            <person name="Pan J."/>
            <person name="Luo Z.H."/>
            <person name="Li M."/>
        </authorList>
    </citation>
    <scope>NUCLEOTIDE SEQUENCE [LARGE SCALE GENOMIC DNA]</scope>
    <source>
        <strain evidence="18">HyVt-483</strain>
    </source>
</reference>
<dbReference type="PRINTS" id="PR00834">
    <property type="entry name" value="PROTEASES2C"/>
</dbReference>
<dbReference type="PROSITE" id="PS50106">
    <property type="entry name" value="PDZ"/>
    <property type="match status" value="2"/>
</dbReference>
<evidence type="ECO:0000256" key="16">
    <source>
        <dbReference type="SAM" id="SignalP"/>
    </source>
</evidence>
<evidence type="ECO:0000256" key="3">
    <source>
        <dbReference type="ARBA" id="ARBA00010541"/>
    </source>
</evidence>
<evidence type="ECO:0000256" key="5">
    <source>
        <dbReference type="ARBA" id="ARBA00013958"/>
    </source>
</evidence>
<dbReference type="AlphaFoldDB" id="A0A7C3GSE9"/>
<comment type="catalytic activity">
    <reaction evidence="1">
        <text>Acts on substrates that are at least partially unfolded. The cleavage site P1 residue is normally between a pair of hydrophobic residues, such as Val-|-Val.</text>
        <dbReference type="EC" id="3.4.21.107"/>
    </reaction>
</comment>
<evidence type="ECO:0000256" key="8">
    <source>
        <dbReference type="ARBA" id="ARBA00022737"/>
    </source>
</evidence>